<gene>
    <name evidence="1" type="ORF">F4821DRAFT_256811</name>
</gene>
<comment type="caution">
    <text evidence="1">The sequence shown here is derived from an EMBL/GenBank/DDBJ whole genome shotgun (WGS) entry which is preliminary data.</text>
</comment>
<keyword evidence="2" id="KW-1185">Reference proteome</keyword>
<evidence type="ECO:0000313" key="2">
    <source>
        <dbReference type="Proteomes" id="UP001497680"/>
    </source>
</evidence>
<organism evidence="1 2">
    <name type="scientific">Hypoxylon rubiginosum</name>
    <dbReference type="NCBI Taxonomy" id="110542"/>
    <lineage>
        <taxon>Eukaryota</taxon>
        <taxon>Fungi</taxon>
        <taxon>Dikarya</taxon>
        <taxon>Ascomycota</taxon>
        <taxon>Pezizomycotina</taxon>
        <taxon>Sordariomycetes</taxon>
        <taxon>Xylariomycetidae</taxon>
        <taxon>Xylariales</taxon>
        <taxon>Hypoxylaceae</taxon>
        <taxon>Hypoxylon</taxon>
    </lineage>
</organism>
<protein>
    <submittedName>
        <fullName evidence="1">Uncharacterized protein</fullName>
    </submittedName>
</protein>
<dbReference type="Proteomes" id="UP001497680">
    <property type="component" value="Unassembled WGS sequence"/>
</dbReference>
<sequence length="325" mass="37464">MHSKQHHQLNTIYISNDERKSGMMSPENLQSGLKEFHKNGLVILQNAIRLVALDHVKKRMLQDIPKHLASRKVHYNHGTELKNISQTPPLSPEYLHEEVWANRFAVAIMEHIIGPRPQLSYATSNIALPGGQGRQAVHSDYYCHHLDFPVFLEVNIFLDDASPENGSTEIWPGTHYGYNKEHHTFPNAGWIRHDVFAERAKVCPPFQPTVSKGSICIRDFRLWHAGMPNNTTNPRIMLGFIFNPRWFGSQMRLRFPIEAKQRIESWEHIDCLGVSEFAEGDLDYLQFQQQLHLTQDKIDPDNPYIPRRGFTAVGPEHYWSSDGNC</sequence>
<proteinExistence type="predicted"/>
<evidence type="ECO:0000313" key="1">
    <source>
        <dbReference type="EMBL" id="KAI6089807.1"/>
    </source>
</evidence>
<name>A0ACC0DAM9_9PEZI</name>
<reference evidence="1 2" key="1">
    <citation type="journal article" date="2022" name="New Phytol.">
        <title>Ecological generalism drives hyperdiversity of secondary metabolite gene clusters in xylarialean endophytes.</title>
        <authorList>
            <person name="Franco M.E.E."/>
            <person name="Wisecaver J.H."/>
            <person name="Arnold A.E."/>
            <person name="Ju Y.M."/>
            <person name="Slot J.C."/>
            <person name="Ahrendt S."/>
            <person name="Moore L.P."/>
            <person name="Eastman K.E."/>
            <person name="Scott K."/>
            <person name="Konkel Z."/>
            <person name="Mondo S.J."/>
            <person name="Kuo A."/>
            <person name="Hayes R.D."/>
            <person name="Haridas S."/>
            <person name="Andreopoulos B."/>
            <person name="Riley R."/>
            <person name="LaButti K."/>
            <person name="Pangilinan J."/>
            <person name="Lipzen A."/>
            <person name="Amirebrahimi M."/>
            <person name="Yan J."/>
            <person name="Adam C."/>
            <person name="Keymanesh K."/>
            <person name="Ng V."/>
            <person name="Louie K."/>
            <person name="Northen T."/>
            <person name="Drula E."/>
            <person name="Henrissat B."/>
            <person name="Hsieh H.M."/>
            <person name="Youens-Clark K."/>
            <person name="Lutzoni F."/>
            <person name="Miadlikowska J."/>
            <person name="Eastwood D.C."/>
            <person name="Hamelin R.C."/>
            <person name="Grigoriev I.V."/>
            <person name="U'Ren J.M."/>
        </authorList>
    </citation>
    <scope>NUCLEOTIDE SEQUENCE [LARGE SCALE GENOMIC DNA]</scope>
    <source>
        <strain evidence="1 2">ER1909</strain>
    </source>
</reference>
<accession>A0ACC0DAM9</accession>
<dbReference type="EMBL" id="MU394294">
    <property type="protein sequence ID" value="KAI6089807.1"/>
    <property type="molecule type" value="Genomic_DNA"/>
</dbReference>